<organism evidence="2 3">
    <name type="scientific">Melittangium boletus DSM 14713</name>
    <dbReference type="NCBI Taxonomy" id="1294270"/>
    <lineage>
        <taxon>Bacteria</taxon>
        <taxon>Pseudomonadati</taxon>
        <taxon>Myxococcota</taxon>
        <taxon>Myxococcia</taxon>
        <taxon>Myxococcales</taxon>
        <taxon>Cystobacterineae</taxon>
        <taxon>Archangiaceae</taxon>
        <taxon>Melittangium</taxon>
    </lineage>
</organism>
<feature type="transmembrane region" description="Helical" evidence="1">
    <location>
        <begin position="134"/>
        <end position="158"/>
    </location>
</feature>
<sequence>MLSPLSRLLLPCLVGLCVLAGVLFWRQQNVKKAQGGRISPPKMAWLLYAVFVWFLLCPLVASDAGVHPHLRLVLGGFSAFMWARGAVEMYMLYVTRNWRPPYGITHDVLSLALVLGGLGFYAVRRDAPPSPLDLWTLCLLALVAVTLVIEVVYAALFFHAVEGRTTGEDGIWFADEEQARFQRINRMTFACNVPLYASLGGLLAVALGLGS</sequence>
<keyword evidence="1" id="KW-1133">Transmembrane helix</keyword>
<feature type="transmembrane region" description="Helical" evidence="1">
    <location>
        <begin position="104"/>
        <end position="122"/>
    </location>
</feature>
<dbReference type="KEGG" id="mbd:MEBOL_002837"/>
<keyword evidence="3" id="KW-1185">Reference proteome</keyword>
<feature type="transmembrane region" description="Helical" evidence="1">
    <location>
        <begin position="6"/>
        <end position="25"/>
    </location>
</feature>
<dbReference type="Proteomes" id="UP000217289">
    <property type="component" value="Chromosome"/>
</dbReference>
<evidence type="ECO:0000313" key="3">
    <source>
        <dbReference type="Proteomes" id="UP000217289"/>
    </source>
</evidence>
<dbReference type="AlphaFoldDB" id="A0A250IDT6"/>
<dbReference type="EMBL" id="CP022163">
    <property type="protein sequence ID" value="ATB29388.1"/>
    <property type="molecule type" value="Genomic_DNA"/>
</dbReference>
<dbReference type="RefSeq" id="WP_095977957.1">
    <property type="nucleotide sequence ID" value="NZ_CP022163.1"/>
</dbReference>
<keyword evidence="1" id="KW-0472">Membrane</keyword>
<reference evidence="2 3" key="1">
    <citation type="submission" date="2017-06" db="EMBL/GenBank/DDBJ databases">
        <authorList>
            <person name="Kim H.J."/>
            <person name="Triplett B.A."/>
        </authorList>
    </citation>
    <scope>NUCLEOTIDE SEQUENCE [LARGE SCALE GENOMIC DNA]</scope>
    <source>
        <strain evidence="2 3">DSM 14713</strain>
    </source>
</reference>
<keyword evidence="1" id="KW-0812">Transmembrane</keyword>
<protein>
    <submittedName>
        <fullName evidence="2">Uncharacterized protein</fullName>
    </submittedName>
</protein>
<dbReference type="OrthoDB" id="5515688at2"/>
<accession>A0A250IDT6</accession>
<feature type="transmembrane region" description="Helical" evidence="1">
    <location>
        <begin position="189"/>
        <end position="209"/>
    </location>
</feature>
<gene>
    <name evidence="2" type="ORF">MEBOL_002837</name>
</gene>
<name>A0A250IDT6_9BACT</name>
<feature type="transmembrane region" description="Helical" evidence="1">
    <location>
        <begin position="72"/>
        <end position="92"/>
    </location>
</feature>
<proteinExistence type="predicted"/>
<evidence type="ECO:0000256" key="1">
    <source>
        <dbReference type="SAM" id="Phobius"/>
    </source>
</evidence>
<feature type="transmembrane region" description="Helical" evidence="1">
    <location>
        <begin position="45"/>
        <end position="66"/>
    </location>
</feature>
<evidence type="ECO:0000313" key="2">
    <source>
        <dbReference type="EMBL" id="ATB29388.1"/>
    </source>
</evidence>